<keyword evidence="2" id="KW-0813">Transport</keyword>
<evidence type="ECO:0000313" key="5">
    <source>
        <dbReference type="EMBL" id="RIX59354.1"/>
    </source>
</evidence>
<dbReference type="AlphaFoldDB" id="A0A3A1VGA5"/>
<gene>
    <name evidence="5" type="ORF">D3P08_04145</name>
</gene>
<dbReference type="PANTHER" id="PTHR30061">
    <property type="entry name" value="MALTOSE-BINDING PERIPLASMIC PROTEIN"/>
    <property type="match status" value="1"/>
</dbReference>
<evidence type="ECO:0000256" key="3">
    <source>
        <dbReference type="ARBA" id="ARBA00022729"/>
    </source>
</evidence>
<proteinExistence type="inferred from homology"/>
<dbReference type="GO" id="GO:0042956">
    <property type="term" value="P:maltodextrin transmembrane transport"/>
    <property type="evidence" value="ECO:0007669"/>
    <property type="project" value="TreeGrafter"/>
</dbReference>
<comment type="similarity">
    <text evidence="1">Belongs to the bacterial solute-binding protein 1 family.</text>
</comment>
<keyword evidence="4" id="KW-0472">Membrane</keyword>
<dbReference type="Pfam" id="PF13416">
    <property type="entry name" value="SBP_bac_8"/>
    <property type="match status" value="1"/>
</dbReference>
<evidence type="ECO:0000256" key="4">
    <source>
        <dbReference type="SAM" id="Phobius"/>
    </source>
</evidence>
<dbReference type="SUPFAM" id="SSF53850">
    <property type="entry name" value="Periplasmic binding protein-like II"/>
    <property type="match status" value="1"/>
</dbReference>
<dbReference type="GO" id="GO:0015768">
    <property type="term" value="P:maltose transport"/>
    <property type="evidence" value="ECO:0007669"/>
    <property type="project" value="TreeGrafter"/>
</dbReference>
<evidence type="ECO:0000256" key="2">
    <source>
        <dbReference type="ARBA" id="ARBA00022448"/>
    </source>
</evidence>
<protein>
    <submittedName>
        <fullName evidence="5">Carbohydrate ABC transporter substrate-binding protein</fullName>
    </submittedName>
</protein>
<accession>A0A3A1VGA5</accession>
<dbReference type="PANTHER" id="PTHR30061:SF50">
    <property type="entry name" value="MALTOSE_MALTODEXTRIN-BINDING PERIPLASMIC PROTEIN"/>
    <property type="match status" value="1"/>
</dbReference>
<keyword evidence="6" id="KW-1185">Reference proteome</keyword>
<dbReference type="GO" id="GO:1901982">
    <property type="term" value="F:maltose binding"/>
    <property type="evidence" value="ECO:0007669"/>
    <property type="project" value="TreeGrafter"/>
</dbReference>
<dbReference type="InterPro" id="IPR006059">
    <property type="entry name" value="SBP"/>
</dbReference>
<dbReference type="GO" id="GO:0055052">
    <property type="term" value="C:ATP-binding cassette (ABC) transporter complex, substrate-binding subunit-containing"/>
    <property type="evidence" value="ECO:0007669"/>
    <property type="project" value="TreeGrafter"/>
</dbReference>
<organism evidence="5 6">
    <name type="scientific">Paenibacillus nanensis</name>
    <dbReference type="NCBI Taxonomy" id="393251"/>
    <lineage>
        <taxon>Bacteria</taxon>
        <taxon>Bacillati</taxon>
        <taxon>Bacillota</taxon>
        <taxon>Bacilli</taxon>
        <taxon>Bacillales</taxon>
        <taxon>Paenibacillaceae</taxon>
        <taxon>Paenibacillus</taxon>
    </lineage>
</organism>
<keyword evidence="4" id="KW-1133">Transmembrane helix</keyword>
<name>A0A3A1VGA5_9BACL</name>
<evidence type="ECO:0000256" key="1">
    <source>
        <dbReference type="ARBA" id="ARBA00008520"/>
    </source>
</evidence>
<dbReference type="EMBL" id="QXQA01000002">
    <property type="protein sequence ID" value="RIX59354.1"/>
    <property type="molecule type" value="Genomic_DNA"/>
</dbReference>
<reference evidence="5 6" key="1">
    <citation type="submission" date="2018-09" db="EMBL/GenBank/DDBJ databases">
        <title>Paenibacillus aracenensis nov. sp. isolated from a cave in southern Spain.</title>
        <authorList>
            <person name="Jurado V."/>
            <person name="Gutierrez-Patricio S."/>
            <person name="Gonzalez-Pimentel J.L."/>
            <person name="Miller A.Z."/>
            <person name="Laiz L."/>
            <person name="Saiz-Jimenez C."/>
        </authorList>
    </citation>
    <scope>NUCLEOTIDE SEQUENCE [LARGE SCALE GENOMIC DNA]</scope>
    <source>
        <strain evidence="5 6">DSM 22867</strain>
    </source>
</reference>
<keyword evidence="3" id="KW-0732">Signal</keyword>
<keyword evidence="4" id="KW-0812">Transmembrane</keyword>
<feature type="transmembrane region" description="Helical" evidence="4">
    <location>
        <begin position="45"/>
        <end position="63"/>
    </location>
</feature>
<dbReference type="Proteomes" id="UP000266482">
    <property type="component" value="Unassembled WGS sequence"/>
</dbReference>
<sequence>MVRIKIIDSRSYINFVLYISASNCYSIPITKMMPERKKAVSPRKFAPLLIGALLLTALLLLYFSQSMNWNRAELADGNPPVEPAGGTRVAPLETVLHVTVTMEPADFRRLEEQTEKFMLQYPHVRVELSNEQQTSERYASIAMQSAQGVAPDIMLLDNSWIIPLAVKGYLKPLDSLMTGDVLSDQLPGLLEPLKWNGYLWGAPKSVNPYIIAWNKPMLTEFGFSEPPQNWLDFQALAEQIAAAVPRSDGERYLVNLSPGDLMQLQLWLSRFETEHRSFQLGPLTEAEQEKLLWLQAHMPAVSAVPIPNLQQLNQLALASRLLMFIMPWESYIDMSAAVRSLLTVEQDSIDSPWMNGSSFVISSASQSENEAILWIQEMTDASVGLQEMEESGRLPVRASLYSEQVRLLTQSEDLPPIWWLQALSELSQDDASFKPDPNWPYQWNSLQAVWQAAGDEPQRFLALVQSADE</sequence>
<dbReference type="Gene3D" id="3.40.190.10">
    <property type="entry name" value="Periplasmic binding protein-like II"/>
    <property type="match status" value="2"/>
</dbReference>
<evidence type="ECO:0000313" key="6">
    <source>
        <dbReference type="Proteomes" id="UP000266482"/>
    </source>
</evidence>
<comment type="caution">
    <text evidence="5">The sequence shown here is derived from an EMBL/GenBank/DDBJ whole genome shotgun (WGS) entry which is preliminary data.</text>
</comment>